<evidence type="ECO:0000256" key="4">
    <source>
        <dbReference type="ARBA" id="ARBA00022692"/>
    </source>
</evidence>
<dbReference type="GO" id="GO:0016020">
    <property type="term" value="C:membrane"/>
    <property type="evidence" value="ECO:0007669"/>
    <property type="project" value="UniProtKB-SubCell"/>
</dbReference>
<evidence type="ECO:0000256" key="7">
    <source>
        <dbReference type="RuleBase" id="RU003346"/>
    </source>
</evidence>
<feature type="transmembrane region" description="Helical" evidence="9">
    <location>
        <begin position="68"/>
        <end position="86"/>
    </location>
</feature>
<keyword evidence="4 9" id="KW-0812">Transmembrane</keyword>
<dbReference type="GO" id="GO:0005351">
    <property type="term" value="F:carbohydrate:proton symporter activity"/>
    <property type="evidence" value="ECO:0007669"/>
    <property type="project" value="TreeGrafter"/>
</dbReference>
<dbReference type="PROSITE" id="PS50850">
    <property type="entry name" value="MFS"/>
    <property type="match status" value="1"/>
</dbReference>
<gene>
    <name evidence="11" type="ORF">OGATHE_001423</name>
</gene>
<feature type="compositionally biased region" description="Polar residues" evidence="8">
    <location>
        <begin position="31"/>
        <end position="43"/>
    </location>
</feature>
<feature type="compositionally biased region" description="Basic and acidic residues" evidence="8">
    <location>
        <begin position="46"/>
        <end position="58"/>
    </location>
</feature>
<dbReference type="Gene3D" id="1.20.1250.20">
    <property type="entry name" value="MFS general substrate transporter like domains"/>
    <property type="match status" value="1"/>
</dbReference>
<dbReference type="InterPro" id="IPR003663">
    <property type="entry name" value="Sugar/inositol_transpt"/>
</dbReference>
<feature type="transmembrane region" description="Helical" evidence="9">
    <location>
        <begin position="177"/>
        <end position="195"/>
    </location>
</feature>
<dbReference type="InterPro" id="IPR005828">
    <property type="entry name" value="MFS_sugar_transport-like"/>
</dbReference>
<evidence type="ECO:0000259" key="10">
    <source>
        <dbReference type="PROSITE" id="PS50850"/>
    </source>
</evidence>
<evidence type="ECO:0000313" key="12">
    <source>
        <dbReference type="Proteomes" id="UP000788993"/>
    </source>
</evidence>
<evidence type="ECO:0000256" key="8">
    <source>
        <dbReference type="SAM" id="MobiDB-lite"/>
    </source>
</evidence>
<name>A0A9P8PR84_9ASCO</name>
<keyword evidence="6 9" id="KW-0472">Membrane</keyword>
<dbReference type="Pfam" id="PF00083">
    <property type="entry name" value="Sugar_tr"/>
    <property type="match status" value="1"/>
</dbReference>
<feature type="region of interest" description="Disordered" evidence="8">
    <location>
        <begin position="31"/>
        <end position="58"/>
    </location>
</feature>
<evidence type="ECO:0000256" key="3">
    <source>
        <dbReference type="ARBA" id="ARBA00022448"/>
    </source>
</evidence>
<feature type="transmembrane region" description="Helical" evidence="9">
    <location>
        <begin position="495"/>
        <end position="515"/>
    </location>
</feature>
<feature type="transmembrane region" description="Helical" evidence="9">
    <location>
        <begin position="460"/>
        <end position="483"/>
    </location>
</feature>
<dbReference type="PROSITE" id="PS00217">
    <property type="entry name" value="SUGAR_TRANSPORT_2"/>
    <property type="match status" value="1"/>
</dbReference>
<dbReference type="InterPro" id="IPR036259">
    <property type="entry name" value="MFS_trans_sf"/>
</dbReference>
<feature type="region of interest" description="Disordered" evidence="8">
    <location>
        <begin position="1"/>
        <end position="20"/>
    </location>
</feature>
<dbReference type="SUPFAM" id="SSF103473">
    <property type="entry name" value="MFS general substrate transporter"/>
    <property type="match status" value="1"/>
</dbReference>
<accession>A0A9P8PR84</accession>
<evidence type="ECO:0000256" key="9">
    <source>
        <dbReference type="SAM" id="Phobius"/>
    </source>
</evidence>
<dbReference type="PANTHER" id="PTHR48022">
    <property type="entry name" value="PLASTIDIC GLUCOSE TRANSPORTER 4"/>
    <property type="match status" value="1"/>
</dbReference>
<dbReference type="InterPro" id="IPR020846">
    <property type="entry name" value="MFS_dom"/>
</dbReference>
<dbReference type="CDD" id="cd17356">
    <property type="entry name" value="MFS_HXT"/>
    <property type="match status" value="1"/>
</dbReference>
<feature type="compositionally biased region" description="Basic and acidic residues" evidence="8">
    <location>
        <begin position="1"/>
        <end position="18"/>
    </location>
</feature>
<evidence type="ECO:0000256" key="2">
    <source>
        <dbReference type="ARBA" id="ARBA00010992"/>
    </source>
</evidence>
<feature type="transmembrane region" description="Helical" evidence="9">
    <location>
        <begin position="237"/>
        <end position="258"/>
    </location>
</feature>
<proteinExistence type="inferred from homology"/>
<evidence type="ECO:0000256" key="6">
    <source>
        <dbReference type="ARBA" id="ARBA00023136"/>
    </source>
</evidence>
<sequence length="638" mass="70586">MSTEARDHSPPLELRDLSLQEPAGCVEVRDTYTTTDYDQSAQPSVEDEKKDQAPDGAELERQRNWSSIMAVYVGLLMAIGGFLYGYDTGIINGLLEMKYVKRTFPPNNAGGFSASQSSIITSVLSIGTFVGSLFAPVLSDRVGRRLSIVVSSTIMFSLGTILQLVSEGIPLLCVGRFVSGFGVGMISAIIPLYQAEVSPKWIRGSVISFYQWAITWGLLVSSAITQATHSIDDARCYRIPIGLQLIWGVVLGIGMYSLPESPRFFVKKDRLDDALHALSRFRRLPLNDKSLVEELIEIKASHDYEMSFGPTSIMDCFRSSPSRASQLRRMLTGMLLQALQQCSGINFIFYYGVNYFVRAGIANSYLISFITYTVNVVFTIPGIFSVEIWGRRWLLIVGAGGMTVSNFVIAAVGVTTDSLIANKVIVAFVCLFIAFFASTWGPLAWVVVGEMYSLSVRQKAVALTAATNWLVNFIFACCTPYLVDTGKHTAALGTKIFFLWGSLNFVGMVFAYFYIYETKGLLLEEVDELFRVCKSARKSMYFKPHTETPENEGSPRHSESHRANAVAMTLDILNVPNNVPPSVHSTDDESEFYHPHLSEYLGPQPEYNYTNQEDLMGLIRSLGVGLDGTAESVHSHGQ</sequence>
<feature type="transmembrane region" description="Helical" evidence="9">
    <location>
        <begin position="365"/>
        <end position="386"/>
    </location>
</feature>
<evidence type="ECO:0000256" key="5">
    <source>
        <dbReference type="ARBA" id="ARBA00022989"/>
    </source>
</evidence>
<feature type="transmembrane region" description="Helical" evidence="9">
    <location>
        <begin position="424"/>
        <end position="448"/>
    </location>
</feature>
<dbReference type="AlphaFoldDB" id="A0A9P8PR84"/>
<dbReference type="PRINTS" id="PR00171">
    <property type="entry name" value="SUGRTRNSPORT"/>
</dbReference>
<keyword evidence="3 7" id="KW-0813">Transport</keyword>
<reference evidence="11" key="1">
    <citation type="journal article" date="2021" name="Open Biol.">
        <title>Shared evolutionary footprints suggest mitochondrial oxidative damage underlies multiple complex I losses in fungi.</title>
        <authorList>
            <person name="Schikora-Tamarit M.A."/>
            <person name="Marcet-Houben M."/>
            <person name="Nosek J."/>
            <person name="Gabaldon T."/>
        </authorList>
    </citation>
    <scope>NUCLEOTIDE SEQUENCE</scope>
    <source>
        <strain evidence="11">NCAIM Y.01608</strain>
    </source>
</reference>
<keyword evidence="12" id="KW-1185">Reference proteome</keyword>
<dbReference type="PANTHER" id="PTHR48022:SF16">
    <property type="entry name" value="HIGH GLUCOSE SENSOR RGT2-RELATED"/>
    <property type="match status" value="1"/>
</dbReference>
<reference evidence="11" key="2">
    <citation type="submission" date="2021-01" db="EMBL/GenBank/DDBJ databases">
        <authorList>
            <person name="Schikora-Tamarit M.A."/>
        </authorList>
    </citation>
    <scope>NUCLEOTIDE SEQUENCE</scope>
    <source>
        <strain evidence="11">NCAIM Y.01608</strain>
    </source>
</reference>
<feature type="transmembrane region" description="Helical" evidence="9">
    <location>
        <begin position="119"/>
        <end position="139"/>
    </location>
</feature>
<comment type="similarity">
    <text evidence="2 7">Belongs to the major facilitator superfamily. Sugar transporter (TC 2.A.1.1) family.</text>
</comment>
<keyword evidence="5 9" id="KW-1133">Transmembrane helix</keyword>
<dbReference type="InterPro" id="IPR005829">
    <property type="entry name" value="Sugar_transporter_CS"/>
</dbReference>
<organism evidence="11 12">
    <name type="scientific">Ogataea polymorpha</name>
    <dbReference type="NCBI Taxonomy" id="460523"/>
    <lineage>
        <taxon>Eukaryota</taxon>
        <taxon>Fungi</taxon>
        <taxon>Dikarya</taxon>
        <taxon>Ascomycota</taxon>
        <taxon>Saccharomycotina</taxon>
        <taxon>Pichiomycetes</taxon>
        <taxon>Pichiales</taxon>
        <taxon>Pichiaceae</taxon>
        <taxon>Ogataea</taxon>
    </lineage>
</organism>
<dbReference type="PROSITE" id="PS00216">
    <property type="entry name" value="SUGAR_TRANSPORT_1"/>
    <property type="match status" value="1"/>
</dbReference>
<comment type="caution">
    <text evidence="11">The sequence shown here is derived from an EMBL/GenBank/DDBJ whole genome shotgun (WGS) entry which is preliminary data.</text>
</comment>
<feature type="transmembrane region" description="Helical" evidence="9">
    <location>
        <begin position="146"/>
        <end position="165"/>
    </location>
</feature>
<dbReference type="FunFam" id="1.20.1250.20:FF:000134">
    <property type="entry name" value="MFS sugar transporter protein"/>
    <property type="match status" value="1"/>
</dbReference>
<dbReference type="Proteomes" id="UP000788993">
    <property type="component" value="Unassembled WGS sequence"/>
</dbReference>
<feature type="transmembrane region" description="Helical" evidence="9">
    <location>
        <begin position="393"/>
        <end position="412"/>
    </location>
</feature>
<comment type="subcellular location">
    <subcellularLocation>
        <location evidence="1">Membrane</location>
        <topology evidence="1">Multi-pass membrane protein</topology>
    </subcellularLocation>
</comment>
<protein>
    <recommendedName>
        <fullName evidence="10">Major facilitator superfamily (MFS) profile domain-containing protein</fullName>
    </recommendedName>
</protein>
<evidence type="ECO:0000313" key="11">
    <source>
        <dbReference type="EMBL" id="KAH3676933.1"/>
    </source>
</evidence>
<feature type="domain" description="Major facilitator superfamily (MFS) profile" evidence="10">
    <location>
        <begin position="73"/>
        <end position="519"/>
    </location>
</feature>
<dbReference type="InterPro" id="IPR050360">
    <property type="entry name" value="MFS_Sugar_Transporters"/>
</dbReference>
<dbReference type="NCBIfam" id="TIGR00879">
    <property type="entry name" value="SP"/>
    <property type="match status" value="1"/>
</dbReference>
<dbReference type="EMBL" id="JAEUBD010000146">
    <property type="protein sequence ID" value="KAH3676933.1"/>
    <property type="molecule type" value="Genomic_DNA"/>
</dbReference>
<feature type="transmembrane region" description="Helical" evidence="9">
    <location>
        <begin position="207"/>
        <end position="225"/>
    </location>
</feature>
<evidence type="ECO:0000256" key="1">
    <source>
        <dbReference type="ARBA" id="ARBA00004141"/>
    </source>
</evidence>